<feature type="transmembrane region" description="Helical" evidence="1">
    <location>
        <begin position="277"/>
        <end position="299"/>
    </location>
</feature>
<dbReference type="EMBL" id="CP048635">
    <property type="protein sequence ID" value="QIB40094.1"/>
    <property type="molecule type" value="Genomic_DNA"/>
</dbReference>
<dbReference type="GO" id="GO:0016747">
    <property type="term" value="F:acyltransferase activity, transferring groups other than amino-acyl groups"/>
    <property type="evidence" value="ECO:0007669"/>
    <property type="project" value="InterPro"/>
</dbReference>
<organism evidence="3 4">
    <name type="scientific">Rhizobium oryzihabitans</name>
    <dbReference type="NCBI Taxonomy" id="2267833"/>
    <lineage>
        <taxon>Bacteria</taxon>
        <taxon>Pseudomonadati</taxon>
        <taxon>Pseudomonadota</taxon>
        <taxon>Alphaproteobacteria</taxon>
        <taxon>Hyphomicrobiales</taxon>
        <taxon>Rhizobiaceae</taxon>
        <taxon>Rhizobium/Agrobacterium group</taxon>
        <taxon>Rhizobium</taxon>
    </lineage>
</organism>
<dbReference type="NCBIfam" id="NF003014">
    <property type="entry name" value="PRK03854.1"/>
    <property type="match status" value="1"/>
</dbReference>
<keyword evidence="1" id="KW-0812">Transmembrane</keyword>
<feature type="transmembrane region" description="Helical" evidence="1">
    <location>
        <begin position="319"/>
        <end position="340"/>
    </location>
</feature>
<evidence type="ECO:0000313" key="3">
    <source>
        <dbReference type="EMBL" id="QIB40094.1"/>
    </source>
</evidence>
<feature type="transmembrane region" description="Helical" evidence="1">
    <location>
        <begin position="140"/>
        <end position="164"/>
    </location>
</feature>
<gene>
    <name evidence="3" type="primary">mdoC</name>
    <name evidence="3" type="ORF">G3A56_19405</name>
</gene>
<dbReference type="AlphaFoldDB" id="A0A7L5BMG5"/>
<dbReference type="PANTHER" id="PTHR36927:SF3">
    <property type="entry name" value="GLUCANS BIOSYNTHESIS PROTEIN C"/>
    <property type="match status" value="1"/>
</dbReference>
<dbReference type="PANTHER" id="PTHR36927">
    <property type="entry name" value="BLR4337 PROTEIN"/>
    <property type="match status" value="1"/>
</dbReference>
<accession>A0A7L5BMG5</accession>
<keyword evidence="1" id="KW-1133">Transmembrane helix</keyword>
<evidence type="ECO:0000313" key="4">
    <source>
        <dbReference type="Proteomes" id="UP000464865"/>
    </source>
</evidence>
<dbReference type="InterPro" id="IPR002656">
    <property type="entry name" value="Acyl_transf_3_dom"/>
</dbReference>
<evidence type="ECO:0000259" key="2">
    <source>
        <dbReference type="Pfam" id="PF01757"/>
    </source>
</evidence>
<evidence type="ECO:0000256" key="1">
    <source>
        <dbReference type="SAM" id="Phobius"/>
    </source>
</evidence>
<reference evidence="3 4" key="1">
    <citation type="submission" date="2020-02" db="EMBL/GenBank/DDBJ databases">
        <title>Plant-Promoting Endophytic Bacterium Rhizobium oryzihabitans sp. nov., Isolated from the Root of Rice.</title>
        <authorList>
            <person name="zhao J."/>
            <person name="Zhang G."/>
        </authorList>
    </citation>
    <scope>NUCLEOTIDE SEQUENCE [LARGE SCALE GENOMIC DNA]</scope>
    <source>
        <strain evidence="3 4">M15</strain>
    </source>
</reference>
<feature type="domain" description="Acyltransferase 3" evidence="2">
    <location>
        <begin position="10"/>
        <end position="363"/>
    </location>
</feature>
<feature type="transmembrane region" description="Helical" evidence="1">
    <location>
        <begin position="185"/>
        <end position="206"/>
    </location>
</feature>
<name>A0A7L5BMG5_9HYPH</name>
<feature type="transmembrane region" description="Helical" evidence="1">
    <location>
        <begin position="89"/>
        <end position="110"/>
    </location>
</feature>
<protein>
    <submittedName>
        <fullName evidence="3">Glucans biosynthesis protein MdoC</fullName>
    </submittedName>
</protein>
<dbReference type="Proteomes" id="UP000464865">
    <property type="component" value="Chromosome M15-12"/>
</dbReference>
<feature type="transmembrane region" description="Helical" evidence="1">
    <location>
        <begin position="253"/>
        <end position="271"/>
    </location>
</feature>
<dbReference type="Pfam" id="PF01757">
    <property type="entry name" value="Acyl_transf_3"/>
    <property type="match status" value="1"/>
</dbReference>
<sequence>MQPDTSDYEHYWDPLRALLMLLGIPYHASLLYSHALPWDIKDLETSPVLSALGAALVTFRMPAFFLVAGYFSIMVIGKKGKMRWLRQRFLRLGLPFIVAVLLLGPLQLFMLQLSAIAKGDITVTQMMESLPDLLQPSEQWIMHLWFLPALITYSVLLAGLLYLLERPPLAEAKDWFYRVNGRYPLLFLTAFCIFPVLWEWMVYGSGLLAAKSENGLFLIYERASDPYARYLPFFLIGALLRRDRALFHRFRQTGMLTGIVASGSIATAVTLRLQNPFVNSAMLILASAIAAVTMSRLLIDLACRYFDRPSPLARGMTDASFTIYLLHHPLIYAFGTLFILISLPPVFEFAIIVVATTVAAYMLHQAIRRSPLALFLFNGIRKPPVANDIGTQVTASHTLR</sequence>
<feature type="transmembrane region" description="Helical" evidence="1">
    <location>
        <begin position="226"/>
        <end position="241"/>
    </location>
</feature>
<dbReference type="InterPro" id="IPR050623">
    <property type="entry name" value="Glucan_succinyl_AcylTrfase"/>
</dbReference>
<keyword evidence="4" id="KW-1185">Reference proteome</keyword>
<dbReference type="KEGG" id="roy:G3A56_19405"/>
<feature type="transmembrane region" description="Helical" evidence="1">
    <location>
        <begin position="346"/>
        <end position="363"/>
    </location>
</feature>
<feature type="transmembrane region" description="Helical" evidence="1">
    <location>
        <begin position="48"/>
        <end position="77"/>
    </location>
</feature>
<keyword evidence="1" id="KW-0472">Membrane</keyword>
<proteinExistence type="predicted"/>